<name>A0A1A6C1C6_9GAMM</name>
<organism evidence="1 2">
    <name type="scientific">Acidihalobacter prosperus</name>
    <dbReference type="NCBI Taxonomy" id="160660"/>
    <lineage>
        <taxon>Bacteria</taxon>
        <taxon>Pseudomonadati</taxon>
        <taxon>Pseudomonadota</taxon>
        <taxon>Gammaproteobacteria</taxon>
        <taxon>Chromatiales</taxon>
        <taxon>Ectothiorhodospiraceae</taxon>
        <taxon>Acidihalobacter</taxon>
    </lineage>
</organism>
<proteinExistence type="predicted"/>
<dbReference type="InterPro" id="IPR018655">
    <property type="entry name" value="DUF2086"/>
</dbReference>
<accession>A0A1A6C1C6</accession>
<gene>
    <name evidence="1" type="ORF">Thpro_022600</name>
</gene>
<dbReference type="Gene3D" id="2.60.120.620">
    <property type="entry name" value="q2cbj1_9rhob like domain"/>
    <property type="match status" value="1"/>
</dbReference>
<evidence type="ECO:0000313" key="1">
    <source>
        <dbReference type="EMBL" id="OBS08350.1"/>
    </source>
</evidence>
<comment type="caution">
    <text evidence="1">The sequence shown here is derived from an EMBL/GenBank/DDBJ whole genome shotgun (WGS) entry which is preliminary data.</text>
</comment>
<sequence>MNARTHAGGLSARVDAYDWPALDAALDARGYAILEGLLPREDCLTLAEMYDEPVHFRSRVHMAGHGFGRGEYRYFGYPLPHVVATLRTALYARLYAMANVWNGRLGVERRYPPLHEAFLRDCREVGQARPTPLLLRYGADDFNCLHQDVYGDLVFPLQAVVLLSEPGSDFGGGELVLSEQRPRQQSRAEVVPLRQGDAAVFAVRYRPARGARGDHRVNMRHGVSRVRNGRRHALGIIFHDAS</sequence>
<dbReference type="AlphaFoldDB" id="A0A1A6C1C6"/>
<reference evidence="1 2" key="1">
    <citation type="journal article" date="2014" name="Genome Announc.">
        <title>Draft Genome Sequence of the Iron-Oxidizing, Acidophilic, and Halotolerant 'Thiobacillus prosperus' Type Strain DSM 5130.</title>
        <authorList>
            <person name="Ossandon F.J."/>
            <person name="Cardenas J.P."/>
            <person name="Corbett M."/>
            <person name="Quatrini R."/>
            <person name="Holmes D.S."/>
            <person name="Watkin E."/>
        </authorList>
    </citation>
    <scope>NUCLEOTIDE SEQUENCE [LARGE SCALE GENOMIC DNA]</scope>
    <source>
        <strain evidence="1 2">DSM 5130</strain>
    </source>
</reference>
<protein>
    <submittedName>
        <fullName evidence="1">Proline hydroxylase</fullName>
    </submittedName>
</protein>
<dbReference type="Pfam" id="PF09859">
    <property type="entry name" value="Oxygenase-NA"/>
    <property type="match status" value="1"/>
</dbReference>
<dbReference type="OrthoDB" id="9781972at2"/>
<dbReference type="RefSeq" id="WP_038092675.1">
    <property type="nucleotide sequence ID" value="NZ_JQSG02000006.1"/>
</dbReference>
<dbReference type="EMBL" id="JQSG02000006">
    <property type="protein sequence ID" value="OBS08350.1"/>
    <property type="molecule type" value="Genomic_DNA"/>
</dbReference>
<keyword evidence="2" id="KW-1185">Reference proteome</keyword>
<dbReference type="Proteomes" id="UP000029273">
    <property type="component" value="Unassembled WGS sequence"/>
</dbReference>
<evidence type="ECO:0000313" key="2">
    <source>
        <dbReference type="Proteomes" id="UP000029273"/>
    </source>
</evidence>